<dbReference type="GO" id="GO:0032259">
    <property type="term" value="P:methylation"/>
    <property type="evidence" value="ECO:0007669"/>
    <property type="project" value="UniProtKB-KW"/>
</dbReference>
<keyword evidence="3" id="KW-0949">S-adenosyl-L-methionine</keyword>
<keyword evidence="2 5" id="KW-0808">Transferase</keyword>
<dbReference type="EMBL" id="AGRW01000054">
    <property type="protein sequence ID" value="EIC00779.1"/>
    <property type="molecule type" value="Genomic_DNA"/>
</dbReference>
<dbReference type="OrthoDB" id="9805492at2"/>
<comment type="caution">
    <text evidence="5">The sequence shown here is derived from an EMBL/GenBank/DDBJ whole genome shotgun (WGS) entry which is preliminary data.</text>
</comment>
<evidence type="ECO:0000256" key="3">
    <source>
        <dbReference type="ARBA" id="ARBA00022691"/>
    </source>
</evidence>
<gene>
    <name evidence="5" type="ORF">TresaDRAFT_0252</name>
</gene>
<dbReference type="eggNOG" id="COG1092">
    <property type="taxonomic scope" value="Bacteria"/>
</dbReference>
<dbReference type="Proteomes" id="UP000003571">
    <property type="component" value="Unassembled WGS sequence"/>
</dbReference>
<name>H7EPE6_9SPIR</name>
<dbReference type="InterPro" id="IPR029063">
    <property type="entry name" value="SAM-dependent_MTases_sf"/>
</dbReference>
<dbReference type="Gene3D" id="3.30.750.80">
    <property type="entry name" value="RNA methyltransferase domain (HRMD) like"/>
    <property type="match status" value="1"/>
</dbReference>
<dbReference type="STRING" id="907348.TresaDRAFT_0252"/>
<proteinExistence type="predicted"/>
<evidence type="ECO:0000313" key="5">
    <source>
        <dbReference type="EMBL" id="EIC00779.1"/>
    </source>
</evidence>
<feature type="domain" description="S-adenosylmethionine-dependent methyltransferase" evidence="4">
    <location>
        <begin position="102"/>
        <end position="330"/>
    </location>
</feature>
<dbReference type="AlphaFoldDB" id="H7EPE6"/>
<dbReference type="PANTHER" id="PTHR43042:SF3">
    <property type="entry name" value="RIBOSOMAL RNA LARGE SUBUNIT METHYLTRANSFERASE YWBD-RELATED"/>
    <property type="match status" value="1"/>
</dbReference>
<protein>
    <submittedName>
        <fullName evidence="5">rRNA (Guanine-N(2)-)-methyltransferase</fullName>
    </submittedName>
</protein>
<evidence type="ECO:0000256" key="2">
    <source>
        <dbReference type="ARBA" id="ARBA00022679"/>
    </source>
</evidence>
<dbReference type="SUPFAM" id="SSF53335">
    <property type="entry name" value="S-adenosyl-L-methionine-dependent methyltransferases"/>
    <property type="match status" value="1"/>
</dbReference>
<dbReference type="GO" id="GO:0008168">
    <property type="term" value="F:methyltransferase activity"/>
    <property type="evidence" value="ECO:0007669"/>
    <property type="project" value="UniProtKB-KW"/>
</dbReference>
<dbReference type="InterPro" id="IPR019614">
    <property type="entry name" value="SAM-dep_methyl-trfase"/>
</dbReference>
<evidence type="ECO:0000259" key="4">
    <source>
        <dbReference type="Pfam" id="PF10672"/>
    </source>
</evidence>
<dbReference type="Pfam" id="PF10672">
    <property type="entry name" value="Methyltrans_SAM"/>
    <property type="match status" value="1"/>
</dbReference>
<keyword evidence="1 5" id="KW-0489">Methyltransferase</keyword>
<keyword evidence="6" id="KW-1185">Reference proteome</keyword>
<reference evidence="5 6" key="1">
    <citation type="submission" date="2011-09" db="EMBL/GenBank/DDBJ databases">
        <title>The draft genome of Treponema saccharophilum DSM 2985.</title>
        <authorList>
            <consortium name="US DOE Joint Genome Institute (JGI-PGF)"/>
            <person name="Lucas S."/>
            <person name="Copeland A."/>
            <person name="Lapidus A."/>
            <person name="Glavina del Rio T."/>
            <person name="Dalin E."/>
            <person name="Tice H."/>
            <person name="Bruce D."/>
            <person name="Goodwin L."/>
            <person name="Pitluck S."/>
            <person name="Peters L."/>
            <person name="Kyrpides N."/>
            <person name="Mavromatis K."/>
            <person name="Ivanova N."/>
            <person name="Markowitz V."/>
            <person name="Cheng J.-F."/>
            <person name="Hugenholtz P."/>
            <person name="Woyke T."/>
            <person name="Wu D."/>
            <person name="Gronow S."/>
            <person name="Wellnitz S."/>
            <person name="Brambilla E."/>
            <person name="Klenk H.-P."/>
            <person name="Eisen J.A."/>
        </authorList>
    </citation>
    <scope>NUCLEOTIDE SEQUENCE [LARGE SCALE GENOMIC DNA]</scope>
    <source>
        <strain evidence="5 6">DSM 2985</strain>
    </source>
</reference>
<dbReference type="RefSeq" id="WP_002706473.1">
    <property type="nucleotide sequence ID" value="NZ_AGRW01000054.1"/>
</dbReference>
<sequence length="383" mass="44142">MSSEKQKKDTDEQIEYQATLFSNRLAKKHRQLRKWARRERITCYRLYDRDIPEIPLAADLYEFIPDGIADKFECAAFMRDEESRISANDLTAARDKAQRQFLHISLYERPYDKPEEEERMWLGAMAKAAAETLGIPQSHVMTKTRKKQRGESQYEKIESGATVEGTVQECGQLFKVNMSDYLDTGLFLDHRPLRQTVRQEAAGKSVLNLFCYTGSFSVYAAEGRARTVTSVDLSRTYIDWAKHNIALNEFNPDDGKKFIFHRGDVSGFLNQRLAEVPNAEGTNRFDIIVLDPPTFSNSKSTESTLDINRDWPELAGKCIRLLRKNGTLYFSTNSRRLQFDENLLPKETDDGAKIEVADMTAESIGEDFKNQKPHRLWRIRRLG</sequence>
<dbReference type="PANTHER" id="PTHR43042">
    <property type="entry name" value="SAM-DEPENDENT METHYLTRANSFERASE"/>
    <property type="match status" value="1"/>
</dbReference>
<organism evidence="5 6">
    <name type="scientific">Treponema saccharophilum DSM 2985</name>
    <dbReference type="NCBI Taxonomy" id="907348"/>
    <lineage>
        <taxon>Bacteria</taxon>
        <taxon>Pseudomonadati</taxon>
        <taxon>Spirochaetota</taxon>
        <taxon>Spirochaetia</taxon>
        <taxon>Spirochaetales</taxon>
        <taxon>Treponemataceae</taxon>
        <taxon>Treponema</taxon>
    </lineage>
</organism>
<evidence type="ECO:0000256" key="1">
    <source>
        <dbReference type="ARBA" id="ARBA00022603"/>
    </source>
</evidence>
<dbReference type="PATRIC" id="fig|907348.3.peg.2845"/>
<evidence type="ECO:0000313" key="6">
    <source>
        <dbReference type="Proteomes" id="UP000003571"/>
    </source>
</evidence>
<accession>H7EPE6</accession>
<dbReference type="Gene3D" id="3.40.50.150">
    <property type="entry name" value="Vaccinia Virus protein VP39"/>
    <property type="match status" value="1"/>
</dbReference>
<dbReference type="CDD" id="cd02440">
    <property type="entry name" value="AdoMet_MTases"/>
    <property type="match status" value="1"/>
</dbReference>